<dbReference type="EMBL" id="LT629751">
    <property type="protein sequence ID" value="SDS70989.1"/>
    <property type="molecule type" value="Genomic_DNA"/>
</dbReference>
<dbReference type="OrthoDB" id="8479070at2"/>
<accession>A0A1H1UGJ3</accession>
<organism evidence="1 2">
    <name type="scientific">Pseudomonas oryzae</name>
    <dbReference type="NCBI Taxonomy" id="1392877"/>
    <lineage>
        <taxon>Bacteria</taxon>
        <taxon>Pseudomonadati</taxon>
        <taxon>Pseudomonadota</taxon>
        <taxon>Gammaproteobacteria</taxon>
        <taxon>Pseudomonadales</taxon>
        <taxon>Pseudomonadaceae</taxon>
        <taxon>Pseudomonas</taxon>
    </lineage>
</organism>
<proteinExistence type="predicted"/>
<name>A0A1H1UGJ3_9PSED</name>
<evidence type="ECO:0000313" key="1">
    <source>
        <dbReference type="EMBL" id="SDS70989.1"/>
    </source>
</evidence>
<protein>
    <submittedName>
        <fullName evidence="1">Uncharacterized protein</fullName>
    </submittedName>
</protein>
<dbReference type="STRING" id="1392877.SAMN05216221_2434"/>
<keyword evidence="2" id="KW-1185">Reference proteome</keyword>
<reference evidence="2" key="1">
    <citation type="submission" date="2016-10" db="EMBL/GenBank/DDBJ databases">
        <authorList>
            <person name="Varghese N."/>
            <person name="Submissions S."/>
        </authorList>
    </citation>
    <scope>NUCLEOTIDE SEQUENCE [LARGE SCALE GENOMIC DNA]</scope>
    <source>
        <strain evidence="2">KCTC 32247</strain>
    </source>
</reference>
<dbReference type="Proteomes" id="UP000243359">
    <property type="component" value="Chromosome I"/>
</dbReference>
<evidence type="ECO:0000313" key="2">
    <source>
        <dbReference type="Proteomes" id="UP000243359"/>
    </source>
</evidence>
<gene>
    <name evidence="1" type="ORF">SAMN05216221_2434</name>
</gene>
<dbReference type="RefSeq" id="WP_090349188.1">
    <property type="nucleotide sequence ID" value="NZ_LT629751.1"/>
</dbReference>
<sequence length="188" mass="20632">MLLKTYEEKNLLCNLSVNGATSQADTYAYRGDLVLTEGEVADDAGRRLPPTAVVKQATVLVKGDKLAMVSGILSHLAEVPLFVERYRHDLAADIHVLFYVEDLTKSLTTDLDGVGIILLPHPDGGAAWQTLMDDLRLDKDDFKGQSAEDKVITMAAGLADYHPKFDSLSFEQCLAFVSTVKREHRGPV</sequence>
<dbReference type="AlphaFoldDB" id="A0A1H1UGJ3"/>